<evidence type="ECO:0000256" key="4">
    <source>
        <dbReference type="ARBA" id="ARBA00023163"/>
    </source>
</evidence>
<evidence type="ECO:0000313" key="6">
    <source>
        <dbReference type="EMBL" id="RMA78415.1"/>
    </source>
</evidence>
<sequence length="287" mass="31924">MNTDLLRTFLEISKTRHFGRAAENLYLTQSAISFRVKQLEDIVGVKLFTRERNNILLTASGERLLPHAENILAGWQAALQDVGVASQKNLQISIGGTSNLWDTFLQSLLPMMATAFPDLYLRTEINPQRELVRALLGGRLDMAVVFEPSNLSGLRVSKIGQMDLVFVSSERISNAEDIAKVGYLFVDWGTAFNLQHAKFFDEAIAPVLHTGQSHIALEFLLSHGGAAFLPSNIVEQLIADKKLFEAEHIHRVSRSVYAIFNEESENTKAFLPIIEFLSNRAASSLAP</sequence>
<dbReference type="GO" id="GO:0003677">
    <property type="term" value="F:DNA binding"/>
    <property type="evidence" value="ECO:0007669"/>
    <property type="project" value="UniProtKB-KW"/>
</dbReference>
<dbReference type="Gene3D" id="3.40.190.290">
    <property type="match status" value="1"/>
</dbReference>
<dbReference type="Gene3D" id="1.10.10.10">
    <property type="entry name" value="Winged helix-like DNA-binding domain superfamily/Winged helix DNA-binding domain"/>
    <property type="match status" value="1"/>
</dbReference>
<dbReference type="OrthoDB" id="9786526at2"/>
<accession>A0A3M0A7H2</accession>
<dbReference type="InterPro" id="IPR000847">
    <property type="entry name" value="LysR_HTH_N"/>
</dbReference>
<keyword evidence="4" id="KW-0804">Transcription</keyword>
<evidence type="ECO:0000259" key="5">
    <source>
        <dbReference type="PROSITE" id="PS50931"/>
    </source>
</evidence>
<dbReference type="GO" id="GO:0003700">
    <property type="term" value="F:DNA-binding transcription factor activity"/>
    <property type="evidence" value="ECO:0007669"/>
    <property type="project" value="InterPro"/>
</dbReference>
<dbReference type="PANTHER" id="PTHR30579">
    <property type="entry name" value="TRANSCRIPTIONAL REGULATOR"/>
    <property type="match status" value="1"/>
</dbReference>
<dbReference type="Pfam" id="PF03466">
    <property type="entry name" value="LysR_substrate"/>
    <property type="match status" value="1"/>
</dbReference>
<name>A0A3M0A7H2_9GAMM</name>
<dbReference type="PROSITE" id="PS50931">
    <property type="entry name" value="HTH_LYSR"/>
    <property type="match status" value="1"/>
</dbReference>
<dbReference type="PRINTS" id="PR00039">
    <property type="entry name" value="HTHLYSR"/>
</dbReference>
<dbReference type="PANTHER" id="PTHR30579:SF8">
    <property type="entry name" value="HTH-TYPE TRANSCRIPTIONAL REGULATOR HDFR"/>
    <property type="match status" value="1"/>
</dbReference>
<proteinExistence type="inferred from homology"/>
<dbReference type="InterPro" id="IPR050176">
    <property type="entry name" value="LTTR"/>
</dbReference>
<comment type="similarity">
    <text evidence="1">Belongs to the LysR transcriptional regulatory family.</text>
</comment>
<keyword evidence="2" id="KW-0805">Transcription regulation</keyword>
<evidence type="ECO:0000256" key="3">
    <source>
        <dbReference type="ARBA" id="ARBA00023125"/>
    </source>
</evidence>
<protein>
    <submittedName>
        <fullName evidence="6">LysR family transcriptional regulator</fullName>
    </submittedName>
</protein>
<evidence type="ECO:0000313" key="7">
    <source>
        <dbReference type="Proteomes" id="UP000267187"/>
    </source>
</evidence>
<evidence type="ECO:0000256" key="1">
    <source>
        <dbReference type="ARBA" id="ARBA00009437"/>
    </source>
</evidence>
<dbReference type="AlphaFoldDB" id="A0A3M0A7H2"/>
<keyword evidence="3" id="KW-0238">DNA-binding</keyword>
<dbReference type="InterPro" id="IPR036388">
    <property type="entry name" value="WH-like_DNA-bd_sf"/>
</dbReference>
<dbReference type="InterPro" id="IPR036390">
    <property type="entry name" value="WH_DNA-bd_sf"/>
</dbReference>
<dbReference type="CDD" id="cd05466">
    <property type="entry name" value="PBP2_LTTR_substrate"/>
    <property type="match status" value="1"/>
</dbReference>
<evidence type="ECO:0000256" key="2">
    <source>
        <dbReference type="ARBA" id="ARBA00023015"/>
    </source>
</evidence>
<dbReference type="Pfam" id="PF00126">
    <property type="entry name" value="HTH_1"/>
    <property type="match status" value="1"/>
</dbReference>
<dbReference type="InterPro" id="IPR005119">
    <property type="entry name" value="LysR_subst-bd"/>
</dbReference>
<dbReference type="RefSeq" id="WP_121877655.1">
    <property type="nucleotide sequence ID" value="NZ_REFJ01000006.1"/>
</dbReference>
<dbReference type="Proteomes" id="UP000267187">
    <property type="component" value="Unassembled WGS sequence"/>
</dbReference>
<keyword evidence="7" id="KW-1185">Reference proteome</keyword>
<reference evidence="6 7" key="1">
    <citation type="submission" date="2018-10" db="EMBL/GenBank/DDBJ databases">
        <title>Genomic Encyclopedia of Type Strains, Phase IV (KMG-IV): sequencing the most valuable type-strain genomes for metagenomic binning, comparative biology and taxonomic classification.</title>
        <authorList>
            <person name="Goeker M."/>
        </authorList>
    </citation>
    <scope>NUCLEOTIDE SEQUENCE [LARGE SCALE GENOMIC DNA]</scope>
    <source>
        <strain evidence="6 7">DSM 25080</strain>
    </source>
</reference>
<gene>
    <name evidence="6" type="ORF">DFR27_2346</name>
</gene>
<dbReference type="SUPFAM" id="SSF46785">
    <property type="entry name" value="Winged helix' DNA-binding domain"/>
    <property type="match status" value="1"/>
</dbReference>
<dbReference type="FunFam" id="1.10.10.10:FF:000001">
    <property type="entry name" value="LysR family transcriptional regulator"/>
    <property type="match status" value="1"/>
</dbReference>
<comment type="caution">
    <text evidence="6">The sequence shown here is derived from an EMBL/GenBank/DDBJ whole genome shotgun (WGS) entry which is preliminary data.</text>
</comment>
<organism evidence="6 7">
    <name type="scientific">Umboniibacter marinipuniceus</name>
    <dbReference type="NCBI Taxonomy" id="569599"/>
    <lineage>
        <taxon>Bacteria</taxon>
        <taxon>Pseudomonadati</taxon>
        <taxon>Pseudomonadota</taxon>
        <taxon>Gammaproteobacteria</taxon>
        <taxon>Cellvibrionales</taxon>
        <taxon>Cellvibrionaceae</taxon>
        <taxon>Umboniibacter</taxon>
    </lineage>
</organism>
<dbReference type="SUPFAM" id="SSF53850">
    <property type="entry name" value="Periplasmic binding protein-like II"/>
    <property type="match status" value="1"/>
</dbReference>
<dbReference type="EMBL" id="REFJ01000006">
    <property type="protein sequence ID" value="RMA78415.1"/>
    <property type="molecule type" value="Genomic_DNA"/>
</dbReference>
<feature type="domain" description="HTH lysR-type" evidence="5">
    <location>
        <begin position="1"/>
        <end position="58"/>
    </location>
</feature>